<evidence type="ECO:0000256" key="3">
    <source>
        <dbReference type="ARBA" id="ARBA00022729"/>
    </source>
</evidence>
<proteinExistence type="predicted"/>
<dbReference type="PROSITE" id="PS50059">
    <property type="entry name" value="FKBP_PPIASE"/>
    <property type="match status" value="1"/>
</dbReference>
<evidence type="ECO:0000256" key="2">
    <source>
        <dbReference type="ARBA" id="ARBA00013194"/>
    </source>
</evidence>
<dbReference type="EC" id="5.2.1.8" evidence="2 8"/>
<comment type="catalytic activity">
    <reaction evidence="1 8">
        <text>[protein]-peptidylproline (omega=180) = [protein]-peptidylproline (omega=0)</text>
        <dbReference type="Rhea" id="RHEA:16237"/>
        <dbReference type="Rhea" id="RHEA-COMP:10747"/>
        <dbReference type="Rhea" id="RHEA-COMP:10748"/>
        <dbReference type="ChEBI" id="CHEBI:83833"/>
        <dbReference type="ChEBI" id="CHEBI:83834"/>
        <dbReference type="EC" id="5.2.1.8"/>
    </reaction>
</comment>
<evidence type="ECO:0000256" key="5">
    <source>
        <dbReference type="ARBA" id="ARBA00023110"/>
    </source>
</evidence>
<sequence length="236" mass="27055">MRIRLNRKMYLKKSLTLELSYVVLLVFLNILCHGEKVEVQILEKSTNCTATAKNNNFVTVHYISQTEDETVIDSTYDRGVPMEVQLGFGMLAKEFEEGILGMCVGEKRKIVVPDDKTRRKEPISNQRRIYTVEVLHVSELASINGFRWLDLNNDQKISEEEAATLVGMLSKSTLPLFPINEKALLEIYMKIHDLDSDTFISEEEYIKSVEAAKEAKDQMNLQNLPPEIEKKIKAEL</sequence>
<dbReference type="InterPro" id="IPR052273">
    <property type="entry name" value="PPIase_FKBP"/>
</dbReference>
<dbReference type="Gene3D" id="1.10.238.10">
    <property type="entry name" value="EF-hand"/>
    <property type="match status" value="1"/>
</dbReference>
<dbReference type="SUPFAM" id="SSF54534">
    <property type="entry name" value="FKBP-like"/>
    <property type="match status" value="1"/>
</dbReference>
<keyword evidence="5 8" id="KW-0697">Rotamase</keyword>
<dbReference type="GeneID" id="106470387"/>
<keyword evidence="3" id="KW-0732">Signal</keyword>
<dbReference type="Pfam" id="PF00254">
    <property type="entry name" value="FKBP_C"/>
    <property type="match status" value="1"/>
</dbReference>
<feature type="domain" description="EF-hand" evidence="10">
    <location>
        <begin position="180"/>
        <end position="215"/>
    </location>
</feature>
<evidence type="ECO:0000259" key="9">
    <source>
        <dbReference type="PROSITE" id="PS50059"/>
    </source>
</evidence>
<evidence type="ECO:0000256" key="4">
    <source>
        <dbReference type="ARBA" id="ARBA00022737"/>
    </source>
</evidence>
<dbReference type="PANTHER" id="PTHR46222">
    <property type="entry name" value="PEPTIDYL-PROLYL CIS-TRANS ISOMERASE FKBP7/14"/>
    <property type="match status" value="1"/>
</dbReference>
<dbReference type="PROSITE" id="PS50222">
    <property type="entry name" value="EF_HAND_2"/>
    <property type="match status" value="1"/>
</dbReference>
<dbReference type="InterPro" id="IPR001179">
    <property type="entry name" value="PPIase_FKBP_dom"/>
</dbReference>
<protein>
    <recommendedName>
        <fullName evidence="2 8">peptidylprolyl isomerase</fullName>
        <ecNumber evidence="2 8">5.2.1.8</ecNumber>
    </recommendedName>
</protein>
<keyword evidence="7 8" id="KW-0413">Isomerase</keyword>
<dbReference type="Gene3D" id="3.10.50.40">
    <property type="match status" value="1"/>
</dbReference>
<dbReference type="Proteomes" id="UP000694941">
    <property type="component" value="Unplaced"/>
</dbReference>
<keyword evidence="11" id="KW-1185">Reference proteome</keyword>
<feature type="domain" description="PPIase FKBP-type" evidence="9">
    <location>
        <begin position="55"/>
        <end position="115"/>
    </location>
</feature>
<dbReference type="PANTHER" id="PTHR46222:SF3">
    <property type="entry name" value="PEPTIDYLPROLYL ISOMERASE"/>
    <property type="match status" value="1"/>
</dbReference>
<organism evidence="11 12">
    <name type="scientific">Limulus polyphemus</name>
    <name type="common">Atlantic horseshoe crab</name>
    <dbReference type="NCBI Taxonomy" id="6850"/>
    <lineage>
        <taxon>Eukaryota</taxon>
        <taxon>Metazoa</taxon>
        <taxon>Ecdysozoa</taxon>
        <taxon>Arthropoda</taxon>
        <taxon>Chelicerata</taxon>
        <taxon>Merostomata</taxon>
        <taxon>Xiphosura</taxon>
        <taxon>Limulidae</taxon>
        <taxon>Limulus</taxon>
    </lineage>
</organism>
<dbReference type="InterPro" id="IPR002048">
    <property type="entry name" value="EF_hand_dom"/>
</dbReference>
<dbReference type="InterPro" id="IPR011992">
    <property type="entry name" value="EF-hand-dom_pair"/>
</dbReference>
<evidence type="ECO:0000256" key="8">
    <source>
        <dbReference type="PROSITE-ProRule" id="PRU00277"/>
    </source>
</evidence>
<dbReference type="RefSeq" id="XP_013786391.1">
    <property type="nucleotide sequence ID" value="XM_013930937.2"/>
</dbReference>
<dbReference type="SUPFAM" id="SSF47473">
    <property type="entry name" value="EF-hand"/>
    <property type="match status" value="1"/>
</dbReference>
<evidence type="ECO:0000313" key="12">
    <source>
        <dbReference type="RefSeq" id="XP_013786391.1"/>
    </source>
</evidence>
<name>A0ABM1BPX6_LIMPO</name>
<dbReference type="InterPro" id="IPR046357">
    <property type="entry name" value="PPIase_dom_sf"/>
</dbReference>
<evidence type="ECO:0000256" key="1">
    <source>
        <dbReference type="ARBA" id="ARBA00000971"/>
    </source>
</evidence>
<keyword evidence="4" id="KW-0677">Repeat</keyword>
<gene>
    <name evidence="12" type="primary">LOC106470387</name>
</gene>
<accession>A0ABM1BPX6</accession>
<reference evidence="12" key="1">
    <citation type="submission" date="2025-08" db="UniProtKB">
        <authorList>
            <consortium name="RefSeq"/>
        </authorList>
    </citation>
    <scope>IDENTIFICATION</scope>
    <source>
        <tissue evidence="12">Muscle</tissue>
    </source>
</reference>
<evidence type="ECO:0000256" key="7">
    <source>
        <dbReference type="ARBA" id="ARBA00023235"/>
    </source>
</evidence>
<keyword evidence="6" id="KW-0325">Glycoprotein</keyword>
<evidence type="ECO:0000256" key="6">
    <source>
        <dbReference type="ARBA" id="ARBA00023180"/>
    </source>
</evidence>
<evidence type="ECO:0000313" key="11">
    <source>
        <dbReference type="Proteomes" id="UP000694941"/>
    </source>
</evidence>
<evidence type="ECO:0000259" key="10">
    <source>
        <dbReference type="PROSITE" id="PS50222"/>
    </source>
</evidence>